<reference evidence="3 4" key="1">
    <citation type="submission" date="2018-05" db="EMBL/GenBank/DDBJ databases">
        <title>Zavarzinia sp. HR-AS.</title>
        <authorList>
            <person name="Lee Y."/>
            <person name="Jeon C.O."/>
        </authorList>
    </citation>
    <scope>NUCLEOTIDE SEQUENCE [LARGE SCALE GENOMIC DNA]</scope>
    <source>
        <strain evidence="3 4">HR-AS</strain>
    </source>
</reference>
<dbReference type="AlphaFoldDB" id="A0A317E8D0"/>
<protein>
    <recommendedName>
        <fullName evidence="2">TadE-like domain-containing protein</fullName>
    </recommendedName>
</protein>
<keyword evidence="1" id="KW-0472">Membrane</keyword>
<keyword evidence="4" id="KW-1185">Reference proteome</keyword>
<dbReference type="Proteomes" id="UP000245461">
    <property type="component" value="Unassembled WGS sequence"/>
</dbReference>
<keyword evidence="1" id="KW-1133">Transmembrane helix</keyword>
<evidence type="ECO:0000259" key="2">
    <source>
        <dbReference type="Pfam" id="PF07811"/>
    </source>
</evidence>
<dbReference type="Pfam" id="PF07811">
    <property type="entry name" value="TadE"/>
    <property type="match status" value="1"/>
</dbReference>
<evidence type="ECO:0000313" key="3">
    <source>
        <dbReference type="EMBL" id="PWR22792.1"/>
    </source>
</evidence>
<gene>
    <name evidence="3" type="ORF">DKG74_10185</name>
</gene>
<sequence>MRNLFPDRWRRRARAAGERGVAMIEFSIASGIMVLILLGTFAYGEILSNYIELKYAVGELSRQVAVGQDAADRQNRFDAARAQVFGPDGMDPDCVTVATPSFASGQVVVTVTYNFNTAGCRLMPSFFLPTPDQLTATNTFNVP</sequence>
<organism evidence="3 4">
    <name type="scientific">Zavarzinia aquatilis</name>
    <dbReference type="NCBI Taxonomy" id="2211142"/>
    <lineage>
        <taxon>Bacteria</taxon>
        <taxon>Pseudomonadati</taxon>
        <taxon>Pseudomonadota</taxon>
        <taxon>Alphaproteobacteria</taxon>
        <taxon>Rhodospirillales</taxon>
        <taxon>Zavarziniaceae</taxon>
        <taxon>Zavarzinia</taxon>
    </lineage>
</organism>
<evidence type="ECO:0000256" key="1">
    <source>
        <dbReference type="SAM" id="Phobius"/>
    </source>
</evidence>
<accession>A0A317E8D0</accession>
<proteinExistence type="predicted"/>
<dbReference type="RefSeq" id="WP_109905351.1">
    <property type="nucleotide sequence ID" value="NZ_QGLE01000005.1"/>
</dbReference>
<name>A0A317E8D0_9PROT</name>
<comment type="caution">
    <text evidence="3">The sequence shown here is derived from an EMBL/GenBank/DDBJ whole genome shotgun (WGS) entry which is preliminary data.</text>
</comment>
<keyword evidence="1" id="KW-0812">Transmembrane</keyword>
<feature type="domain" description="TadE-like" evidence="2">
    <location>
        <begin position="20"/>
        <end position="59"/>
    </location>
</feature>
<evidence type="ECO:0000313" key="4">
    <source>
        <dbReference type="Proteomes" id="UP000245461"/>
    </source>
</evidence>
<dbReference type="EMBL" id="QGLE01000005">
    <property type="protein sequence ID" value="PWR22792.1"/>
    <property type="molecule type" value="Genomic_DNA"/>
</dbReference>
<dbReference type="OrthoDB" id="9964526at2"/>
<feature type="transmembrane region" description="Helical" evidence="1">
    <location>
        <begin position="21"/>
        <end position="44"/>
    </location>
</feature>
<dbReference type="InterPro" id="IPR012495">
    <property type="entry name" value="TadE-like_dom"/>
</dbReference>